<proteinExistence type="predicted"/>
<evidence type="ECO:0000313" key="4">
    <source>
        <dbReference type="EMBL" id="RIH65426.1"/>
    </source>
</evidence>
<keyword evidence="1" id="KW-0560">Oxidoreductase</keyword>
<evidence type="ECO:0000313" key="5">
    <source>
        <dbReference type="Proteomes" id="UP000266441"/>
    </source>
</evidence>
<gene>
    <name evidence="4" type="ORF">D1164_09895</name>
</gene>
<evidence type="ECO:0000259" key="2">
    <source>
        <dbReference type="Pfam" id="PF01408"/>
    </source>
</evidence>
<feature type="domain" description="Gfo/Idh/MocA-like oxidoreductase C-terminal" evidence="3">
    <location>
        <begin position="292"/>
        <end position="502"/>
    </location>
</feature>
<reference evidence="4 5" key="1">
    <citation type="journal article" date="2015" name="Int. J. Syst. Evol. Microbiol.">
        <title>Mariniphaga sediminis sp. nov., isolated from coastal sediment.</title>
        <authorList>
            <person name="Wang F.Q."/>
            <person name="Shen Q.Y."/>
            <person name="Chen G.J."/>
            <person name="Du Z.J."/>
        </authorList>
    </citation>
    <scope>NUCLEOTIDE SEQUENCE [LARGE SCALE GENOMIC DNA]</scope>
    <source>
        <strain evidence="4 5">SY21</strain>
    </source>
</reference>
<comment type="caution">
    <text evidence="4">The sequence shown here is derived from an EMBL/GenBank/DDBJ whole genome shotgun (WGS) entry which is preliminary data.</text>
</comment>
<dbReference type="OrthoDB" id="9795543at2"/>
<dbReference type="InterPro" id="IPR000683">
    <property type="entry name" value="Gfo/Idh/MocA-like_OxRdtase_N"/>
</dbReference>
<dbReference type="SUPFAM" id="SSF51735">
    <property type="entry name" value="NAD(P)-binding Rossmann-fold domains"/>
    <property type="match status" value="1"/>
</dbReference>
<dbReference type="SUPFAM" id="SSF55347">
    <property type="entry name" value="Glyceraldehyde-3-phosphate dehydrogenase-like, C-terminal domain"/>
    <property type="match status" value="1"/>
</dbReference>
<dbReference type="InterPro" id="IPR036291">
    <property type="entry name" value="NAD(P)-bd_dom_sf"/>
</dbReference>
<dbReference type="PANTHER" id="PTHR43818:SF11">
    <property type="entry name" value="BCDNA.GH03377"/>
    <property type="match status" value="1"/>
</dbReference>
<organism evidence="4 5">
    <name type="scientific">Mariniphaga sediminis</name>
    <dbReference type="NCBI Taxonomy" id="1628158"/>
    <lineage>
        <taxon>Bacteria</taxon>
        <taxon>Pseudomonadati</taxon>
        <taxon>Bacteroidota</taxon>
        <taxon>Bacteroidia</taxon>
        <taxon>Marinilabiliales</taxon>
        <taxon>Prolixibacteraceae</taxon>
        <taxon>Mariniphaga</taxon>
    </lineage>
</organism>
<feature type="domain" description="Gfo/Idh/MocA-like oxidoreductase N-terminal" evidence="2">
    <location>
        <begin position="154"/>
        <end position="226"/>
    </location>
</feature>
<dbReference type="EMBL" id="QWET01000006">
    <property type="protein sequence ID" value="RIH65426.1"/>
    <property type="molecule type" value="Genomic_DNA"/>
</dbReference>
<dbReference type="Gene3D" id="3.40.50.720">
    <property type="entry name" value="NAD(P)-binding Rossmann-like Domain"/>
    <property type="match status" value="1"/>
</dbReference>
<dbReference type="GO" id="GO:0016491">
    <property type="term" value="F:oxidoreductase activity"/>
    <property type="evidence" value="ECO:0007669"/>
    <property type="project" value="UniProtKB-KW"/>
</dbReference>
<evidence type="ECO:0000256" key="1">
    <source>
        <dbReference type="ARBA" id="ARBA00023002"/>
    </source>
</evidence>
<dbReference type="InterPro" id="IPR004104">
    <property type="entry name" value="Gfo/Idh/MocA-like_OxRdtase_C"/>
</dbReference>
<dbReference type="Proteomes" id="UP000266441">
    <property type="component" value="Unassembled WGS sequence"/>
</dbReference>
<sequence length="515" mass="58164">MNVLRRDFLKGLATIPFLGYFAFGFKNNITKGISEKSKDYQKVLGIGELEAPRQKLSPSTAHDEKRIRIGVVGNGWRGERLLNTLGFAHPEALEESRVEGQLTGRLKNYEGYDDLNVDFVGVCDTFEVHAKRGGEFIPFKQEGIEKGNKKGSPIKVFPTYREMIASKDIDAVIIATPDHTHASIAIAAANAGKHVYLEKPMTHTIEEAIELRDTIKQSDIVFQLGHQNRQQMSFKIARELYEKGVLGTVTMVQTFTNRNTVFGAWIRDKAFDHHLGNKNNINWKEFLGKAPWHEFEHKRYFSWQRYSDYGTSVTGNDFTHRYDCVNQVLGLGIPETVVALGGQYYYKGYGDMPDVLSAIFSYPEKGLTMTYDGTLKNEVYRESRILGSEATIDIDGAILMYKDKQSEKFKDIKIDPSDPMYYYAPSTDIDAISTATSRAFMKGGFGPTFIDGKVIDGTYLHLREWLDAIRGHGHPSCDIDQGFEEAVTFNLANLAYVHKKPVRWDKSNEKVIIGG</sequence>
<dbReference type="Pfam" id="PF02894">
    <property type="entry name" value="GFO_IDH_MocA_C"/>
    <property type="match status" value="1"/>
</dbReference>
<accession>A0A399D1T6</accession>
<evidence type="ECO:0000259" key="3">
    <source>
        <dbReference type="Pfam" id="PF02894"/>
    </source>
</evidence>
<dbReference type="AlphaFoldDB" id="A0A399D1T6"/>
<dbReference type="GO" id="GO:0000166">
    <property type="term" value="F:nucleotide binding"/>
    <property type="evidence" value="ECO:0007669"/>
    <property type="project" value="InterPro"/>
</dbReference>
<keyword evidence="5" id="KW-1185">Reference proteome</keyword>
<dbReference type="Pfam" id="PF01408">
    <property type="entry name" value="GFO_IDH_MocA"/>
    <property type="match status" value="1"/>
</dbReference>
<dbReference type="Gene3D" id="3.30.360.10">
    <property type="entry name" value="Dihydrodipicolinate Reductase, domain 2"/>
    <property type="match status" value="1"/>
</dbReference>
<protein>
    <submittedName>
        <fullName evidence="4">Gfo/Idh/MocA family oxidoreductase</fullName>
    </submittedName>
</protein>
<name>A0A399D1T6_9BACT</name>
<dbReference type="RefSeq" id="WP_119349807.1">
    <property type="nucleotide sequence ID" value="NZ_QWET01000006.1"/>
</dbReference>
<dbReference type="InterPro" id="IPR050463">
    <property type="entry name" value="Gfo/Idh/MocA_oxidrdct_glycsds"/>
</dbReference>
<dbReference type="PANTHER" id="PTHR43818">
    <property type="entry name" value="BCDNA.GH03377"/>
    <property type="match status" value="1"/>
</dbReference>